<sequence length="129" mass="15091">MNFPERLRHLRKSANISQQTLGDAMNVTKVSISGYETGNRKPDTDTLQKLADYFDVSTDYLLGRSETKETRATYHSKATDNNISFEESKLLSQLQKYPTLYTHLIKDPERTVPQLYRLWNFIEEEKQNK</sequence>
<dbReference type="InterPro" id="IPR010982">
    <property type="entry name" value="Lambda_DNA-bd_dom_sf"/>
</dbReference>
<dbReference type="SUPFAM" id="SSF47413">
    <property type="entry name" value="lambda repressor-like DNA-binding domains"/>
    <property type="match status" value="1"/>
</dbReference>
<accession>A0A7Y0K6V1</accession>
<dbReference type="SMART" id="SM00530">
    <property type="entry name" value="HTH_XRE"/>
    <property type="match status" value="1"/>
</dbReference>
<evidence type="ECO:0000256" key="1">
    <source>
        <dbReference type="ARBA" id="ARBA00023125"/>
    </source>
</evidence>
<dbReference type="PANTHER" id="PTHR46558">
    <property type="entry name" value="TRACRIPTIONAL REGULATORY PROTEIN-RELATED-RELATED"/>
    <property type="match status" value="1"/>
</dbReference>
<evidence type="ECO:0000259" key="2">
    <source>
        <dbReference type="PROSITE" id="PS50943"/>
    </source>
</evidence>
<dbReference type="InterPro" id="IPR001387">
    <property type="entry name" value="Cro/C1-type_HTH"/>
</dbReference>
<keyword evidence="4" id="KW-1185">Reference proteome</keyword>
<dbReference type="PANTHER" id="PTHR46558:SF11">
    <property type="entry name" value="HTH-TYPE TRANSCRIPTIONAL REGULATOR XRE"/>
    <property type="match status" value="1"/>
</dbReference>
<dbReference type="EMBL" id="JABBPK010000001">
    <property type="protein sequence ID" value="NMO76603.1"/>
    <property type="molecule type" value="Genomic_DNA"/>
</dbReference>
<keyword evidence="1" id="KW-0238">DNA-binding</keyword>
<dbReference type="PROSITE" id="PS50943">
    <property type="entry name" value="HTH_CROC1"/>
    <property type="match status" value="1"/>
</dbReference>
<dbReference type="Pfam" id="PF01381">
    <property type="entry name" value="HTH_3"/>
    <property type="match status" value="1"/>
</dbReference>
<evidence type="ECO:0000313" key="3">
    <source>
        <dbReference type="EMBL" id="NMO76603.1"/>
    </source>
</evidence>
<protein>
    <submittedName>
        <fullName evidence="3">Helix-turn-helix transcriptional regulator</fullName>
    </submittedName>
</protein>
<evidence type="ECO:0000313" key="4">
    <source>
        <dbReference type="Proteomes" id="UP000588491"/>
    </source>
</evidence>
<gene>
    <name evidence="3" type="ORF">HHU08_06330</name>
</gene>
<dbReference type="AlphaFoldDB" id="A0A7Y0K6V1"/>
<reference evidence="3 4" key="1">
    <citation type="submission" date="2020-04" db="EMBL/GenBank/DDBJ databases">
        <title>Bacillus sp. UniB3 isolated from commercial digestive syrup.</title>
        <authorList>
            <person name="Thorat V."/>
            <person name="Kirdat K."/>
            <person name="Tiwarekar B."/>
            <person name="Yadav A."/>
        </authorList>
    </citation>
    <scope>NUCLEOTIDE SEQUENCE [LARGE SCALE GENOMIC DNA]</scope>
    <source>
        <strain evidence="3 4">UniB3</strain>
    </source>
</reference>
<dbReference type="Proteomes" id="UP000588491">
    <property type="component" value="Unassembled WGS sequence"/>
</dbReference>
<name>A0A7Y0K6V1_9BACI</name>
<dbReference type="Gene3D" id="1.10.260.40">
    <property type="entry name" value="lambda repressor-like DNA-binding domains"/>
    <property type="match status" value="1"/>
</dbReference>
<feature type="domain" description="HTH cro/C1-type" evidence="2">
    <location>
        <begin position="7"/>
        <end position="61"/>
    </location>
</feature>
<dbReference type="RefSeq" id="WP_016201875.1">
    <property type="nucleotide sequence ID" value="NZ_JABBPK010000001.1"/>
</dbReference>
<dbReference type="GO" id="GO:0003677">
    <property type="term" value="F:DNA binding"/>
    <property type="evidence" value="ECO:0007669"/>
    <property type="project" value="UniProtKB-KW"/>
</dbReference>
<proteinExistence type="predicted"/>
<comment type="caution">
    <text evidence="3">The sequence shown here is derived from an EMBL/GenBank/DDBJ whole genome shotgun (WGS) entry which is preliminary data.</text>
</comment>
<organism evidence="3 4">
    <name type="scientific">Niallia alba</name>
    <dbReference type="NCBI Taxonomy" id="2729105"/>
    <lineage>
        <taxon>Bacteria</taxon>
        <taxon>Bacillati</taxon>
        <taxon>Bacillota</taxon>
        <taxon>Bacilli</taxon>
        <taxon>Bacillales</taxon>
        <taxon>Bacillaceae</taxon>
        <taxon>Niallia</taxon>
    </lineage>
</organism>
<dbReference type="CDD" id="cd00093">
    <property type="entry name" value="HTH_XRE"/>
    <property type="match status" value="1"/>
</dbReference>